<keyword evidence="3" id="KW-1185">Reference proteome</keyword>
<accession>A0A9W9C307</accession>
<keyword evidence="1" id="KW-0732">Signal</keyword>
<dbReference type="AlphaFoldDB" id="A0A9W9C307"/>
<evidence type="ECO:0000313" key="2">
    <source>
        <dbReference type="EMBL" id="KAJ4339619.1"/>
    </source>
</evidence>
<dbReference type="Proteomes" id="UP001140562">
    <property type="component" value="Unassembled WGS sequence"/>
</dbReference>
<organism evidence="2 3">
    <name type="scientific">Didymella glomerata</name>
    <dbReference type="NCBI Taxonomy" id="749621"/>
    <lineage>
        <taxon>Eukaryota</taxon>
        <taxon>Fungi</taxon>
        <taxon>Dikarya</taxon>
        <taxon>Ascomycota</taxon>
        <taxon>Pezizomycotina</taxon>
        <taxon>Dothideomycetes</taxon>
        <taxon>Pleosporomycetidae</taxon>
        <taxon>Pleosporales</taxon>
        <taxon>Pleosporineae</taxon>
        <taxon>Didymellaceae</taxon>
        <taxon>Didymella</taxon>
    </lineage>
</organism>
<protein>
    <submittedName>
        <fullName evidence="2">Uncharacterized protein</fullName>
    </submittedName>
</protein>
<comment type="caution">
    <text evidence="2">The sequence shown here is derived from an EMBL/GenBank/DDBJ whole genome shotgun (WGS) entry which is preliminary data.</text>
</comment>
<dbReference type="EMBL" id="JAPEUV010000021">
    <property type="protein sequence ID" value="KAJ4339619.1"/>
    <property type="molecule type" value="Genomic_DNA"/>
</dbReference>
<name>A0A9W9C307_9PLEO</name>
<evidence type="ECO:0000313" key="3">
    <source>
        <dbReference type="Proteomes" id="UP001140562"/>
    </source>
</evidence>
<feature type="signal peptide" evidence="1">
    <location>
        <begin position="1"/>
        <end position="20"/>
    </location>
</feature>
<gene>
    <name evidence="2" type="ORF">N0V87_003060</name>
</gene>
<evidence type="ECO:0000256" key="1">
    <source>
        <dbReference type="SAM" id="SignalP"/>
    </source>
</evidence>
<reference evidence="2" key="1">
    <citation type="submission" date="2022-10" db="EMBL/GenBank/DDBJ databases">
        <title>Tapping the CABI collections for fungal endophytes: first genome assemblies for Collariella, Neodidymelliopsis, Ascochyta clinopodiicola, Didymella pomorum, Didymosphaeria variabile, Neocosmospora piperis and Neocucurbitaria cava.</title>
        <authorList>
            <person name="Hill R."/>
        </authorList>
    </citation>
    <scope>NUCLEOTIDE SEQUENCE</scope>
    <source>
        <strain evidence="2">IMI 360193</strain>
    </source>
</reference>
<sequence>MQITSFLAIVLLSAPAAVIAAPVANDNGVSAVNDVFVRYEATCNPQFSTDPKIRAEQKASEQRMKDLTKEYKAAEKKCPSNALTTFGKKGGDKKAKEALKKKCVDGYTECAQKRELGNKACVAAGGKTDAGHKGAVTFCKNKASEWRAKKVQ</sequence>
<feature type="chain" id="PRO_5040972211" evidence="1">
    <location>
        <begin position="21"/>
        <end position="152"/>
    </location>
</feature>
<proteinExistence type="predicted"/>
<dbReference type="OrthoDB" id="3771676at2759"/>